<evidence type="ECO:0000313" key="1">
    <source>
        <dbReference type="EMBL" id="MCJ8729558.1"/>
    </source>
</evidence>
<keyword evidence="2" id="KW-1185">Reference proteome</keyword>
<dbReference type="EMBL" id="CM040976">
    <property type="protein sequence ID" value="MCJ8729558.1"/>
    <property type="molecule type" value="Genomic_DNA"/>
</dbReference>
<proteinExistence type="predicted"/>
<reference evidence="1" key="1">
    <citation type="submission" date="2020-02" db="EMBL/GenBank/DDBJ databases">
        <title>Genome sequencing of the panga catfish, Pangasius djambal.</title>
        <authorList>
            <person name="Wen M."/>
            <person name="Zahm M."/>
            <person name="Roques C."/>
            <person name="Cabau C."/>
            <person name="Klopp C."/>
            <person name="Donnadieu C."/>
            <person name="Jouanno E."/>
            <person name="Avarre J.-C."/>
            <person name="Campet M."/>
            <person name="Ha T."/>
            <person name="Dugue R."/>
            <person name="Lampietro C."/>
            <person name="Louis A."/>
            <person name="Herpin A."/>
            <person name="Echchiki A."/>
            <person name="Berthelot C."/>
            <person name="Parey E."/>
            <person name="Roest-Crollius H."/>
            <person name="Braasch I."/>
            <person name="Postlethwait J.H."/>
            <person name="Bobe J."/>
            <person name="Montfort J."/>
            <person name="Bouchez O."/>
            <person name="Begum T."/>
            <person name="Schartl M."/>
            <person name="Gustiano R."/>
            <person name="Guiguen Y."/>
        </authorList>
    </citation>
    <scope>NUCLEOTIDE SEQUENCE</scope>
    <source>
        <strain evidence="1">Pdj_M5554</strain>
    </source>
</reference>
<dbReference type="Proteomes" id="UP000830395">
    <property type="component" value="Chromosome 2"/>
</dbReference>
<gene>
    <name evidence="1" type="ORF">PDJAM_G00107950</name>
</gene>
<accession>A0ACC5Y1R8</accession>
<feature type="non-terminal residue" evidence="1">
    <location>
        <position position="1"/>
    </location>
</feature>
<comment type="caution">
    <text evidence="1">The sequence shown here is derived from an EMBL/GenBank/DDBJ whole genome shotgun (WGS) entry which is preliminary data.</text>
</comment>
<name>A0ACC5Y1R8_9TELE</name>
<protein>
    <submittedName>
        <fullName evidence="1">Uncharacterized protein</fullName>
    </submittedName>
</protein>
<evidence type="ECO:0000313" key="2">
    <source>
        <dbReference type="Proteomes" id="UP000830395"/>
    </source>
</evidence>
<organism evidence="1 2">
    <name type="scientific">Pangasius djambal</name>
    <dbReference type="NCBI Taxonomy" id="1691987"/>
    <lineage>
        <taxon>Eukaryota</taxon>
        <taxon>Metazoa</taxon>
        <taxon>Chordata</taxon>
        <taxon>Craniata</taxon>
        <taxon>Vertebrata</taxon>
        <taxon>Euteleostomi</taxon>
        <taxon>Actinopterygii</taxon>
        <taxon>Neopterygii</taxon>
        <taxon>Teleostei</taxon>
        <taxon>Ostariophysi</taxon>
        <taxon>Siluriformes</taxon>
        <taxon>Pangasiidae</taxon>
        <taxon>Pangasius</taxon>
    </lineage>
</organism>
<sequence>ELSVNLRNQTVARHRSGQGYKTITKTLKVLRTTVASIILKWKKLGTILNLSSVGHPAKLGIQERRVLIREVRKNPTVTLKELQKACAEMGEPVGWISISAGLYKSGLHGRGARQEPLLSKRDTKAQRNLATCGKRFS</sequence>